<reference evidence="3 5" key="1">
    <citation type="submission" date="2019-07" db="EMBL/GenBank/DDBJ databases">
        <title>Whole genome shotgun sequence of Halomonas pacifica NBRC 102220.</title>
        <authorList>
            <person name="Hosoyama A."/>
            <person name="Uohara A."/>
            <person name="Ohji S."/>
            <person name="Ichikawa N."/>
        </authorList>
    </citation>
    <scope>NUCLEOTIDE SEQUENCE [LARGE SCALE GENOMIC DNA]</scope>
    <source>
        <strain evidence="3 5">NBRC 102220</strain>
    </source>
</reference>
<evidence type="ECO:0000259" key="2">
    <source>
        <dbReference type="Pfam" id="PF13098"/>
    </source>
</evidence>
<organism evidence="3 5">
    <name type="scientific">Bisbaumannia pacifica</name>
    <dbReference type="NCBI Taxonomy" id="77098"/>
    <lineage>
        <taxon>Bacteria</taxon>
        <taxon>Pseudomonadati</taxon>
        <taxon>Pseudomonadota</taxon>
        <taxon>Gammaproteobacteria</taxon>
        <taxon>Oceanospirillales</taxon>
        <taxon>Halomonadaceae</taxon>
        <taxon>Bisbaumannia</taxon>
    </lineage>
</organism>
<proteinExistence type="inferred from homology"/>
<dbReference type="InterPro" id="IPR009094">
    <property type="entry name" value="DiS-bond_isomerase_DsbC/G_N_sf"/>
</dbReference>
<dbReference type="InterPro" id="IPR033954">
    <property type="entry name" value="DiS-bond_Isoase_DsbC/G"/>
</dbReference>
<dbReference type="Gene3D" id="3.10.450.70">
    <property type="entry name" value="Disulphide bond isomerase, DsbC/G, N-terminal"/>
    <property type="match status" value="1"/>
</dbReference>
<comment type="subcellular location">
    <subcellularLocation>
        <location evidence="1">Periplasm</location>
    </subcellularLocation>
</comment>
<keyword evidence="1" id="KW-0676">Redox-active center</keyword>
<name>A0A510XEG9_9GAMM</name>
<dbReference type="NCBIfam" id="NF008657">
    <property type="entry name" value="PRK11657.1"/>
    <property type="match status" value="1"/>
</dbReference>
<dbReference type="Proteomes" id="UP000321275">
    <property type="component" value="Unassembled WGS sequence"/>
</dbReference>
<feature type="chain" id="PRO_5022252910" description="Thiol:disulfide interchange protein" evidence="1">
    <location>
        <begin position="22"/>
        <end position="253"/>
    </location>
</feature>
<dbReference type="GO" id="GO:0042597">
    <property type="term" value="C:periplasmic space"/>
    <property type="evidence" value="ECO:0007669"/>
    <property type="project" value="UniProtKB-SubCell"/>
</dbReference>
<keyword evidence="1" id="KW-0732">Signal</keyword>
<dbReference type="SUPFAM" id="SSF52833">
    <property type="entry name" value="Thioredoxin-like"/>
    <property type="match status" value="1"/>
</dbReference>
<dbReference type="EMBL" id="BJUK01000070">
    <property type="protein sequence ID" value="GEK49117.1"/>
    <property type="molecule type" value="Genomic_DNA"/>
</dbReference>
<evidence type="ECO:0000313" key="3">
    <source>
        <dbReference type="EMBL" id="GEK49117.1"/>
    </source>
</evidence>
<dbReference type="OrthoDB" id="5298214at2"/>
<dbReference type="RefSeq" id="WP_146804434.1">
    <property type="nucleotide sequence ID" value="NZ_BJUK01000070.1"/>
</dbReference>
<keyword evidence="1" id="KW-0574">Periplasm</keyword>
<feature type="signal peptide" evidence="1">
    <location>
        <begin position="1"/>
        <end position="21"/>
    </location>
</feature>
<dbReference type="Gene3D" id="3.40.30.10">
    <property type="entry name" value="Glutaredoxin"/>
    <property type="match status" value="1"/>
</dbReference>
<dbReference type="PANTHER" id="PTHR35272:SF4">
    <property type="entry name" value="THIOL:DISULFIDE INTERCHANGE PROTEIN DSBG"/>
    <property type="match status" value="1"/>
</dbReference>
<comment type="caution">
    <text evidence="3">The sequence shown here is derived from an EMBL/GenBank/DDBJ whole genome shotgun (WGS) entry which is preliminary data.</text>
</comment>
<comment type="function">
    <text evidence="1">Required for disulfide bond formation in some periplasmic proteins. Acts by transferring its disulfide bond to other proteins and is reduced in the process.</text>
</comment>
<evidence type="ECO:0000313" key="4">
    <source>
        <dbReference type="EMBL" id="MBH8581185.1"/>
    </source>
</evidence>
<feature type="domain" description="Thioredoxin-like fold" evidence="2">
    <location>
        <begin position="119"/>
        <end position="239"/>
    </location>
</feature>
<sequence>MIPRALLLGAALTTIALPTGAEPLPAPIAALERQGLSIHDSFEAPGGLTGYAGSYQGRELAAYLLADGEHVIVGTLQDAAGNDLSAAPLERLVRAPQDAETWAELEQSAWIADGDDAAERVVYVFTDTRCPYCDAFWAAARPWVEAGRVQLRHIMVGVLSSQSPREAVALLASDDPAAALADHQAGGEIAPLERLPRELEEAIYANQQLMHGLGIMATPGILYRQGELVELAQGLPDEQAMETVMGSPRPPIE</sequence>
<reference evidence="4 6" key="2">
    <citation type="submission" date="2020-12" db="EMBL/GenBank/DDBJ databases">
        <title>Draft genome sequence of Halomonas pacifica strain CARE-V15.</title>
        <authorList>
            <person name="Vignesh N."/>
            <person name="Thabitha A."/>
            <person name="Saravanan R."/>
            <person name="Manigandan V."/>
        </authorList>
    </citation>
    <scope>NUCLEOTIDE SEQUENCE [LARGE SCALE GENOMIC DNA]</scope>
    <source>
        <strain evidence="4 6">CARE-V15</strain>
    </source>
</reference>
<protein>
    <recommendedName>
        <fullName evidence="1">Thiol:disulfide interchange protein</fullName>
    </recommendedName>
</protein>
<dbReference type="PANTHER" id="PTHR35272">
    <property type="entry name" value="THIOL:DISULFIDE INTERCHANGE PROTEIN DSBC-RELATED"/>
    <property type="match status" value="1"/>
</dbReference>
<comment type="similarity">
    <text evidence="1">Belongs to the thioredoxin family. DsbC subfamily.</text>
</comment>
<evidence type="ECO:0000313" key="6">
    <source>
        <dbReference type="Proteomes" id="UP000651738"/>
    </source>
</evidence>
<dbReference type="InterPro" id="IPR051470">
    <property type="entry name" value="Thiol:disulfide_interchange"/>
</dbReference>
<dbReference type="Pfam" id="PF13098">
    <property type="entry name" value="Thioredoxin_2"/>
    <property type="match status" value="1"/>
</dbReference>
<dbReference type="SUPFAM" id="SSF54423">
    <property type="entry name" value="DsbC/DsbG N-terminal domain-like"/>
    <property type="match status" value="1"/>
</dbReference>
<dbReference type="EMBL" id="JAEDAF010000013">
    <property type="protein sequence ID" value="MBH8581185.1"/>
    <property type="molecule type" value="Genomic_DNA"/>
</dbReference>
<dbReference type="Proteomes" id="UP000651738">
    <property type="component" value="Unassembled WGS sequence"/>
</dbReference>
<evidence type="ECO:0000256" key="1">
    <source>
        <dbReference type="RuleBase" id="RU364038"/>
    </source>
</evidence>
<gene>
    <name evidence="3" type="primary">dsbG</name>
    <name evidence="3" type="ORF">HPA02_34000</name>
    <name evidence="4" type="ORF">I7V36_13860</name>
</gene>
<dbReference type="CDD" id="cd03020">
    <property type="entry name" value="DsbA_DsbC_DsbG"/>
    <property type="match status" value="1"/>
</dbReference>
<dbReference type="AlphaFoldDB" id="A0A510XEG9"/>
<dbReference type="InterPro" id="IPR036249">
    <property type="entry name" value="Thioredoxin-like_sf"/>
</dbReference>
<keyword evidence="5" id="KW-1185">Reference proteome</keyword>
<accession>A0A510XEG9</accession>
<dbReference type="InterPro" id="IPR012336">
    <property type="entry name" value="Thioredoxin-like_fold"/>
</dbReference>
<evidence type="ECO:0000313" key="5">
    <source>
        <dbReference type="Proteomes" id="UP000321275"/>
    </source>
</evidence>